<dbReference type="EMBL" id="RQTK01000660">
    <property type="protein sequence ID" value="RUS76462.1"/>
    <property type="molecule type" value="Genomic_DNA"/>
</dbReference>
<dbReference type="Pfam" id="PF00619">
    <property type="entry name" value="CARD"/>
    <property type="match status" value="1"/>
</dbReference>
<dbReference type="OrthoDB" id="5981554at2759"/>
<evidence type="ECO:0000313" key="4">
    <source>
        <dbReference type="Proteomes" id="UP000271974"/>
    </source>
</evidence>
<dbReference type="InterPro" id="IPR037939">
    <property type="entry name" value="CRADD"/>
</dbReference>
<dbReference type="Pfam" id="PF00531">
    <property type="entry name" value="Death"/>
    <property type="match status" value="1"/>
</dbReference>
<feature type="domain" description="Death" evidence="1">
    <location>
        <begin position="131"/>
        <end position="199"/>
    </location>
</feature>
<dbReference type="AlphaFoldDB" id="A0A3S1B6X9"/>
<gene>
    <name evidence="3" type="ORF">EGW08_015776</name>
</gene>
<name>A0A3S1B6X9_ELYCH</name>
<sequence length="228" mass="25740">MPVQRGRLKSADERKIQFSYKTLIEEVDALDVIEGLFQEGVFTYDDLEEIKAKPTPRQRTILMLDKILKSGPGKAFEVFLKELKDYPHIVETLKQASSESEVEADSTWAWFDEVPEEVQLQKLDDANTSRVSSLIGSGWEKVLLRLDLTNVNISQEKSRHSSDIALVITNLLIRWRQKKGRSATIKCLVDTLKEVGLSECEVDVDGLKQVILNISSPVQTARPLVTSV</sequence>
<dbReference type="GO" id="GO:0007165">
    <property type="term" value="P:signal transduction"/>
    <property type="evidence" value="ECO:0007669"/>
    <property type="project" value="InterPro"/>
</dbReference>
<organism evidence="3 4">
    <name type="scientific">Elysia chlorotica</name>
    <name type="common">Eastern emerald elysia</name>
    <name type="synonym">Sea slug</name>
    <dbReference type="NCBI Taxonomy" id="188477"/>
    <lineage>
        <taxon>Eukaryota</taxon>
        <taxon>Metazoa</taxon>
        <taxon>Spiralia</taxon>
        <taxon>Lophotrochozoa</taxon>
        <taxon>Mollusca</taxon>
        <taxon>Gastropoda</taxon>
        <taxon>Heterobranchia</taxon>
        <taxon>Euthyneura</taxon>
        <taxon>Panpulmonata</taxon>
        <taxon>Sacoglossa</taxon>
        <taxon>Placobranchoidea</taxon>
        <taxon>Plakobranchidae</taxon>
        <taxon>Elysia</taxon>
    </lineage>
</organism>
<accession>A0A3S1B6X9</accession>
<dbReference type="InterPro" id="IPR001315">
    <property type="entry name" value="CARD"/>
</dbReference>
<evidence type="ECO:0000259" key="1">
    <source>
        <dbReference type="PROSITE" id="PS50017"/>
    </source>
</evidence>
<feature type="domain" description="CARD" evidence="2">
    <location>
        <begin position="8"/>
        <end position="85"/>
    </location>
</feature>
<dbReference type="InterPro" id="IPR011029">
    <property type="entry name" value="DEATH-like_dom_sf"/>
</dbReference>
<keyword evidence="4" id="KW-1185">Reference proteome</keyword>
<reference evidence="3 4" key="1">
    <citation type="submission" date="2019-01" db="EMBL/GenBank/DDBJ databases">
        <title>A draft genome assembly of the solar-powered sea slug Elysia chlorotica.</title>
        <authorList>
            <person name="Cai H."/>
            <person name="Li Q."/>
            <person name="Fang X."/>
            <person name="Li J."/>
            <person name="Curtis N.E."/>
            <person name="Altenburger A."/>
            <person name="Shibata T."/>
            <person name="Feng M."/>
            <person name="Maeda T."/>
            <person name="Schwartz J.A."/>
            <person name="Shigenobu S."/>
            <person name="Lundholm N."/>
            <person name="Nishiyama T."/>
            <person name="Yang H."/>
            <person name="Hasebe M."/>
            <person name="Li S."/>
            <person name="Pierce S.K."/>
            <person name="Wang J."/>
        </authorList>
    </citation>
    <scope>NUCLEOTIDE SEQUENCE [LARGE SCALE GENOMIC DNA]</scope>
    <source>
        <strain evidence="3">EC2010</strain>
        <tissue evidence="3">Whole organism of an adult</tissue>
    </source>
</reference>
<comment type="caution">
    <text evidence="3">The sequence shown here is derived from an EMBL/GenBank/DDBJ whole genome shotgun (WGS) entry which is preliminary data.</text>
</comment>
<dbReference type="SUPFAM" id="SSF47986">
    <property type="entry name" value="DEATH domain"/>
    <property type="match status" value="2"/>
</dbReference>
<dbReference type="SMART" id="SM00114">
    <property type="entry name" value="CARD"/>
    <property type="match status" value="1"/>
</dbReference>
<dbReference type="PANTHER" id="PTHR15034">
    <property type="entry name" value="DEATH DOMAIN-CONTAINING PROTEIN CRADD"/>
    <property type="match status" value="1"/>
</dbReference>
<evidence type="ECO:0000259" key="2">
    <source>
        <dbReference type="PROSITE" id="PS50209"/>
    </source>
</evidence>
<dbReference type="PANTHER" id="PTHR15034:SF5">
    <property type="entry name" value="DEATH DOMAIN-CONTAINING PROTEIN CRADD"/>
    <property type="match status" value="1"/>
</dbReference>
<dbReference type="GO" id="GO:0070513">
    <property type="term" value="F:death domain binding"/>
    <property type="evidence" value="ECO:0007669"/>
    <property type="project" value="InterPro"/>
</dbReference>
<dbReference type="GO" id="GO:0002020">
    <property type="term" value="F:protease binding"/>
    <property type="evidence" value="ECO:0007669"/>
    <property type="project" value="InterPro"/>
</dbReference>
<dbReference type="Gene3D" id="1.10.533.10">
    <property type="entry name" value="Death Domain, Fas"/>
    <property type="match status" value="2"/>
</dbReference>
<evidence type="ECO:0000313" key="3">
    <source>
        <dbReference type="EMBL" id="RUS76462.1"/>
    </source>
</evidence>
<dbReference type="GO" id="GO:0042981">
    <property type="term" value="P:regulation of apoptotic process"/>
    <property type="evidence" value="ECO:0007669"/>
    <property type="project" value="InterPro"/>
</dbReference>
<dbReference type="Proteomes" id="UP000271974">
    <property type="component" value="Unassembled WGS sequence"/>
</dbReference>
<dbReference type="CDD" id="cd01671">
    <property type="entry name" value="CARD"/>
    <property type="match status" value="1"/>
</dbReference>
<protein>
    <recommendedName>
        <fullName evidence="5">Death domain-containing protein</fullName>
    </recommendedName>
</protein>
<dbReference type="InterPro" id="IPR000488">
    <property type="entry name" value="Death_dom"/>
</dbReference>
<proteinExistence type="predicted"/>
<dbReference type="PROSITE" id="PS50017">
    <property type="entry name" value="DEATH_DOMAIN"/>
    <property type="match status" value="1"/>
</dbReference>
<evidence type="ECO:0008006" key="5">
    <source>
        <dbReference type="Google" id="ProtNLM"/>
    </source>
</evidence>
<dbReference type="PROSITE" id="PS50209">
    <property type="entry name" value="CARD"/>
    <property type="match status" value="1"/>
</dbReference>